<dbReference type="PANTHER" id="PTHR37017">
    <property type="entry name" value="AB HYDROLASE-1 DOMAIN-CONTAINING PROTEIN-RELATED"/>
    <property type="match status" value="1"/>
</dbReference>
<dbReference type="PANTHER" id="PTHR37017:SF11">
    <property type="entry name" value="ESTERASE_LIPASE_THIOESTERASE DOMAIN-CONTAINING PROTEIN"/>
    <property type="match status" value="1"/>
</dbReference>
<dbReference type="InterPro" id="IPR052897">
    <property type="entry name" value="Sec-Metab_Biosynth_Hydrolase"/>
</dbReference>
<gene>
    <name evidence="2" type="ORF">E1218_09105</name>
</gene>
<keyword evidence="3" id="KW-1185">Reference proteome</keyword>
<dbReference type="EMBL" id="SMKR01000029">
    <property type="protein sequence ID" value="TDD27816.1"/>
    <property type="molecule type" value="Genomic_DNA"/>
</dbReference>
<sequence>MRFVLIPGAGCTSWHWHPVTGELVRRGHDVIAVDLPCDDPSAGLPEYVDAVLSAVPDGGEVVVVAHSMGGFTGAMVCQRLPVREFVLVAGMVPAAGERIEDWWANTGYDWVEDGTDTFFHDLPEDVATEARRHLWEQEDRPMAEPCAIDRWPDVPTRAVIGLDDKLFPAAFMRRMTRERLGFAPDELPGAHFPMLGHPKVPASYLTS</sequence>
<dbReference type="Pfam" id="PF12697">
    <property type="entry name" value="Abhydrolase_6"/>
    <property type="match status" value="1"/>
</dbReference>
<keyword evidence="2" id="KW-0378">Hydrolase</keyword>
<dbReference type="InterPro" id="IPR000073">
    <property type="entry name" value="AB_hydrolase_1"/>
</dbReference>
<evidence type="ECO:0000313" key="3">
    <source>
        <dbReference type="Proteomes" id="UP000295172"/>
    </source>
</evidence>
<evidence type="ECO:0000313" key="2">
    <source>
        <dbReference type="EMBL" id="TDD27816.1"/>
    </source>
</evidence>
<accession>A0A4R4XB20</accession>
<dbReference type="AlphaFoldDB" id="A0A4R4XB20"/>
<dbReference type="RefSeq" id="WP_132318246.1">
    <property type="nucleotide sequence ID" value="NZ_SMKR01000029.1"/>
</dbReference>
<protein>
    <submittedName>
        <fullName evidence="2">Alpha/beta hydrolase</fullName>
    </submittedName>
</protein>
<dbReference type="GO" id="GO:0016787">
    <property type="term" value="F:hydrolase activity"/>
    <property type="evidence" value="ECO:0007669"/>
    <property type="project" value="UniProtKB-KW"/>
</dbReference>
<dbReference type="Proteomes" id="UP000295172">
    <property type="component" value="Unassembled WGS sequence"/>
</dbReference>
<dbReference type="SUPFAM" id="SSF53474">
    <property type="entry name" value="alpha/beta-Hydrolases"/>
    <property type="match status" value="1"/>
</dbReference>
<proteinExistence type="predicted"/>
<dbReference type="Gene3D" id="3.40.50.1820">
    <property type="entry name" value="alpha/beta hydrolase"/>
    <property type="match status" value="1"/>
</dbReference>
<organism evidence="2 3">
    <name type="scientific">Kribbella turkmenica</name>
    <dbReference type="NCBI Taxonomy" id="2530375"/>
    <lineage>
        <taxon>Bacteria</taxon>
        <taxon>Bacillati</taxon>
        <taxon>Actinomycetota</taxon>
        <taxon>Actinomycetes</taxon>
        <taxon>Propionibacteriales</taxon>
        <taxon>Kribbellaceae</taxon>
        <taxon>Kribbella</taxon>
    </lineage>
</organism>
<comment type="caution">
    <text evidence="2">The sequence shown here is derived from an EMBL/GenBank/DDBJ whole genome shotgun (WGS) entry which is preliminary data.</text>
</comment>
<reference evidence="2 3" key="1">
    <citation type="submission" date="2019-02" db="EMBL/GenBank/DDBJ databases">
        <title>Draft genome sequences of novel Actinobacteria.</title>
        <authorList>
            <person name="Sahin N."/>
            <person name="Ay H."/>
            <person name="Saygin H."/>
        </authorList>
    </citation>
    <scope>NUCLEOTIDE SEQUENCE [LARGE SCALE GENOMIC DNA]</scope>
    <source>
        <strain evidence="2 3">16K104</strain>
    </source>
</reference>
<evidence type="ECO:0000259" key="1">
    <source>
        <dbReference type="Pfam" id="PF12697"/>
    </source>
</evidence>
<dbReference type="InterPro" id="IPR029058">
    <property type="entry name" value="AB_hydrolase_fold"/>
</dbReference>
<dbReference type="OrthoDB" id="9773549at2"/>
<feature type="domain" description="AB hydrolase-1" evidence="1">
    <location>
        <begin position="3"/>
        <end position="199"/>
    </location>
</feature>
<name>A0A4R4XB20_9ACTN</name>